<keyword evidence="3" id="KW-1185">Reference proteome</keyword>
<accession>A0ABP7VAA3</accession>
<feature type="region of interest" description="Disordered" evidence="1">
    <location>
        <begin position="1"/>
        <end position="24"/>
    </location>
</feature>
<protein>
    <submittedName>
        <fullName evidence="2">Uncharacterized protein</fullName>
    </submittedName>
</protein>
<comment type="caution">
    <text evidence="2">The sequence shown here is derived from an EMBL/GenBank/DDBJ whole genome shotgun (WGS) entry which is preliminary data.</text>
</comment>
<dbReference type="Proteomes" id="UP001500683">
    <property type="component" value="Unassembled WGS sequence"/>
</dbReference>
<proteinExistence type="predicted"/>
<sequence length="69" mass="7232">MARPVRGADATSPPPSAFPAPESAGLAAGSAWWRVWVAVTGPPHWDDGHHDLLLQTIETAPAAPTTPRL</sequence>
<evidence type="ECO:0000313" key="3">
    <source>
        <dbReference type="Proteomes" id="UP001500683"/>
    </source>
</evidence>
<evidence type="ECO:0000313" key="2">
    <source>
        <dbReference type="EMBL" id="GAA4062960.1"/>
    </source>
</evidence>
<dbReference type="EMBL" id="BAAAZG010000005">
    <property type="protein sequence ID" value="GAA4062960.1"/>
    <property type="molecule type" value="Genomic_DNA"/>
</dbReference>
<gene>
    <name evidence="2" type="ORF">GCM10022214_15470</name>
</gene>
<organism evidence="2 3">
    <name type="scientific">Actinomadura miaoliensis</name>
    <dbReference type="NCBI Taxonomy" id="430685"/>
    <lineage>
        <taxon>Bacteria</taxon>
        <taxon>Bacillati</taxon>
        <taxon>Actinomycetota</taxon>
        <taxon>Actinomycetes</taxon>
        <taxon>Streptosporangiales</taxon>
        <taxon>Thermomonosporaceae</taxon>
        <taxon>Actinomadura</taxon>
    </lineage>
</organism>
<name>A0ABP7VAA3_9ACTN</name>
<reference evidence="3" key="1">
    <citation type="journal article" date="2019" name="Int. J. Syst. Evol. Microbiol.">
        <title>The Global Catalogue of Microorganisms (GCM) 10K type strain sequencing project: providing services to taxonomists for standard genome sequencing and annotation.</title>
        <authorList>
            <consortium name="The Broad Institute Genomics Platform"/>
            <consortium name="The Broad Institute Genome Sequencing Center for Infectious Disease"/>
            <person name="Wu L."/>
            <person name="Ma J."/>
        </authorList>
    </citation>
    <scope>NUCLEOTIDE SEQUENCE [LARGE SCALE GENOMIC DNA]</scope>
    <source>
        <strain evidence="3">JCM 16702</strain>
    </source>
</reference>
<evidence type="ECO:0000256" key="1">
    <source>
        <dbReference type="SAM" id="MobiDB-lite"/>
    </source>
</evidence>